<dbReference type="RefSeq" id="WP_345199625.1">
    <property type="nucleotide sequence ID" value="NZ_BAABHX010000001.1"/>
</dbReference>
<evidence type="ECO:0000313" key="3">
    <source>
        <dbReference type="Proteomes" id="UP001500353"/>
    </source>
</evidence>
<dbReference type="EMBL" id="BAABHX010000001">
    <property type="protein sequence ID" value="GAA5083040.1"/>
    <property type="molecule type" value="Genomic_DNA"/>
</dbReference>
<evidence type="ECO:0008006" key="4">
    <source>
        <dbReference type="Google" id="ProtNLM"/>
    </source>
</evidence>
<name>A0ABP9LPU6_9FLAO</name>
<keyword evidence="1" id="KW-0732">Signal</keyword>
<protein>
    <recommendedName>
        <fullName evidence="4">DUF4919 domain-containing protein</fullName>
    </recommendedName>
</protein>
<keyword evidence="3" id="KW-1185">Reference proteome</keyword>
<organism evidence="2 3">
    <name type="scientific">Chryseobacterium ginsengisoli</name>
    <dbReference type="NCBI Taxonomy" id="363853"/>
    <lineage>
        <taxon>Bacteria</taxon>
        <taxon>Pseudomonadati</taxon>
        <taxon>Bacteroidota</taxon>
        <taxon>Flavobacteriia</taxon>
        <taxon>Flavobacteriales</taxon>
        <taxon>Weeksellaceae</taxon>
        <taxon>Chryseobacterium group</taxon>
        <taxon>Chryseobacterium</taxon>
    </lineage>
</organism>
<dbReference type="Proteomes" id="UP001500353">
    <property type="component" value="Unassembled WGS sequence"/>
</dbReference>
<dbReference type="InterPro" id="IPR032578">
    <property type="entry name" value="DUF4919"/>
</dbReference>
<gene>
    <name evidence="2" type="ORF">GCM10023210_01100</name>
</gene>
<feature type="signal peptide" evidence="1">
    <location>
        <begin position="1"/>
        <end position="22"/>
    </location>
</feature>
<feature type="chain" id="PRO_5047086075" description="DUF4919 domain-containing protein" evidence="1">
    <location>
        <begin position="23"/>
        <end position="216"/>
    </location>
</feature>
<evidence type="ECO:0000256" key="1">
    <source>
        <dbReference type="SAM" id="SignalP"/>
    </source>
</evidence>
<comment type="caution">
    <text evidence="2">The sequence shown here is derived from an EMBL/GenBank/DDBJ whole genome shotgun (WGS) entry which is preliminary data.</text>
</comment>
<dbReference type="Pfam" id="PF16266">
    <property type="entry name" value="DUF4919"/>
    <property type="match status" value="1"/>
</dbReference>
<accession>A0ABP9LPU6</accession>
<sequence>MKTHKKLLFITLLHFISIKTFAQENKIIIPNFDDKYSKYVKNLENGELDIDYTDFRNSFLESKQYNLKKSNYKDLKNQVYSEIEKKNYQGVINATKAILSIDYTSMFAHKYLQQTYKILGDAANQKKYHDIEFGLLNSIIKSGDGKSCETGWHVTQIEEEYFILSMMGAELQSQSISNGGNNICDKMEVKKDDGSLKTYYFEANKVFEKENEMLKK</sequence>
<evidence type="ECO:0000313" key="2">
    <source>
        <dbReference type="EMBL" id="GAA5083040.1"/>
    </source>
</evidence>
<reference evidence="3" key="1">
    <citation type="journal article" date="2019" name="Int. J. Syst. Evol. Microbiol.">
        <title>The Global Catalogue of Microorganisms (GCM) 10K type strain sequencing project: providing services to taxonomists for standard genome sequencing and annotation.</title>
        <authorList>
            <consortium name="The Broad Institute Genomics Platform"/>
            <consortium name="The Broad Institute Genome Sequencing Center for Infectious Disease"/>
            <person name="Wu L."/>
            <person name="Ma J."/>
        </authorList>
    </citation>
    <scope>NUCLEOTIDE SEQUENCE [LARGE SCALE GENOMIC DNA]</scope>
    <source>
        <strain evidence="3">JCM 18019</strain>
    </source>
</reference>
<proteinExistence type="predicted"/>